<dbReference type="RefSeq" id="WP_105069908.1">
    <property type="nucleotide sequence ID" value="NZ_MTPW01000001.1"/>
</dbReference>
<keyword evidence="4" id="KW-1185">Reference proteome</keyword>
<evidence type="ECO:0000313" key="4">
    <source>
        <dbReference type="Proteomes" id="UP000239747"/>
    </source>
</evidence>
<dbReference type="OrthoDB" id="9815825at2"/>
<dbReference type="InterPro" id="IPR000683">
    <property type="entry name" value="Gfo/Idh/MocA-like_OxRdtase_N"/>
</dbReference>
<dbReference type="PANTHER" id="PTHR43249:SF1">
    <property type="entry name" value="D-GLUCOSIDE 3-DEHYDROGENASE"/>
    <property type="match status" value="1"/>
</dbReference>
<evidence type="ECO:0000259" key="1">
    <source>
        <dbReference type="Pfam" id="PF01408"/>
    </source>
</evidence>
<dbReference type="AlphaFoldDB" id="A0A2S7U820"/>
<gene>
    <name evidence="3" type="ORF">BST92_01765</name>
</gene>
<dbReference type="InterPro" id="IPR036291">
    <property type="entry name" value="NAD(P)-bd_dom_sf"/>
</dbReference>
<dbReference type="Gene3D" id="3.40.50.720">
    <property type="entry name" value="NAD(P)-binding Rossmann-like Domain"/>
    <property type="match status" value="1"/>
</dbReference>
<organism evidence="3 4">
    <name type="scientific">Nonlabens arenilitoris</name>
    <dbReference type="NCBI Taxonomy" id="1217969"/>
    <lineage>
        <taxon>Bacteria</taxon>
        <taxon>Pseudomonadati</taxon>
        <taxon>Bacteroidota</taxon>
        <taxon>Flavobacteriia</taxon>
        <taxon>Flavobacteriales</taxon>
        <taxon>Flavobacteriaceae</taxon>
        <taxon>Nonlabens</taxon>
    </lineage>
</organism>
<protein>
    <submittedName>
        <fullName evidence="3">Oxidoreductase</fullName>
    </submittedName>
</protein>
<feature type="domain" description="GFO/IDH/MocA-like oxidoreductase" evidence="2">
    <location>
        <begin position="132"/>
        <end position="258"/>
    </location>
</feature>
<dbReference type="Proteomes" id="UP000239747">
    <property type="component" value="Unassembled WGS sequence"/>
</dbReference>
<accession>A0A2S7U820</accession>
<dbReference type="InterPro" id="IPR052515">
    <property type="entry name" value="Gfo/Idh/MocA_Oxidoreductase"/>
</dbReference>
<dbReference type="Pfam" id="PF01408">
    <property type="entry name" value="GFO_IDH_MocA"/>
    <property type="match status" value="1"/>
</dbReference>
<reference evidence="3 4" key="1">
    <citation type="submission" date="2017-01" db="EMBL/GenBank/DDBJ databases">
        <title>Trade-off between light-utilization and light-protection in marine flavobacteria.</title>
        <authorList>
            <person name="Kumagai Y."/>
            <person name="Yoshizawa S."/>
            <person name="Kogure K."/>
            <person name="Iwasaki W."/>
        </authorList>
    </citation>
    <scope>NUCLEOTIDE SEQUENCE [LARGE SCALE GENOMIC DNA]</scope>
    <source>
        <strain evidence="3 4">KCTC 32109</strain>
    </source>
</reference>
<feature type="domain" description="Gfo/Idh/MocA-like oxidoreductase N-terminal" evidence="1">
    <location>
        <begin position="4"/>
        <end position="124"/>
    </location>
</feature>
<dbReference type="GO" id="GO:0000166">
    <property type="term" value="F:nucleotide binding"/>
    <property type="evidence" value="ECO:0007669"/>
    <property type="project" value="InterPro"/>
</dbReference>
<dbReference type="SUPFAM" id="SSF55347">
    <property type="entry name" value="Glyceraldehyde-3-phosphate dehydrogenase-like, C-terminal domain"/>
    <property type="match status" value="1"/>
</dbReference>
<dbReference type="EMBL" id="MTPW01000001">
    <property type="protein sequence ID" value="PQJ30730.1"/>
    <property type="molecule type" value="Genomic_DNA"/>
</dbReference>
<dbReference type="InterPro" id="IPR055170">
    <property type="entry name" value="GFO_IDH_MocA-like_dom"/>
</dbReference>
<proteinExistence type="predicted"/>
<sequence>MESVNWGIIGCGDVTEVKSGPAFYKVKDSKLIAVMRRNASKAEDYAKRHHVLLWYDNANDLLHNDDINAIYIATPPSSHLEYALKVLKCNKNVYLEKPMALNSIEAQQIVDALHKSTAKLTIAHYRRQLPMFLKVKQLIDDAVIGKIRCAEITLLQPLKTNIVAYTENDWRTNKTISGGGLFHDLAPHQLDLIYYLLGDYEYAHGFAMNQSKVNDTDDVVNGIIQLYNGIQVRALWAFNIDEYSQKDELMIYGSLGNIKLSIFGNQVEINKNGQIELLTFEHPEHIQQPMIESTVNYFLGKQDNPCPAIEGLKIMELMDLLTISNG</sequence>
<evidence type="ECO:0000313" key="3">
    <source>
        <dbReference type="EMBL" id="PQJ30730.1"/>
    </source>
</evidence>
<dbReference type="SUPFAM" id="SSF51735">
    <property type="entry name" value="NAD(P)-binding Rossmann-fold domains"/>
    <property type="match status" value="1"/>
</dbReference>
<dbReference type="Gene3D" id="3.30.360.10">
    <property type="entry name" value="Dihydrodipicolinate Reductase, domain 2"/>
    <property type="match status" value="1"/>
</dbReference>
<dbReference type="PANTHER" id="PTHR43249">
    <property type="entry name" value="UDP-N-ACETYL-2-AMINO-2-DEOXY-D-GLUCURONATE OXIDASE"/>
    <property type="match status" value="1"/>
</dbReference>
<name>A0A2S7U820_9FLAO</name>
<evidence type="ECO:0000259" key="2">
    <source>
        <dbReference type="Pfam" id="PF22725"/>
    </source>
</evidence>
<comment type="caution">
    <text evidence="3">The sequence shown here is derived from an EMBL/GenBank/DDBJ whole genome shotgun (WGS) entry which is preliminary data.</text>
</comment>
<dbReference type="Pfam" id="PF22725">
    <property type="entry name" value="GFO_IDH_MocA_C3"/>
    <property type="match status" value="1"/>
</dbReference>